<dbReference type="GO" id="GO:0016020">
    <property type="term" value="C:membrane"/>
    <property type="evidence" value="ECO:0007669"/>
    <property type="project" value="InterPro"/>
</dbReference>
<proteinExistence type="predicted"/>
<dbReference type="OrthoDB" id="5377264at2"/>
<dbReference type="InterPro" id="IPR015919">
    <property type="entry name" value="Cadherin-like_sf"/>
</dbReference>
<dbReference type="GO" id="GO:0005509">
    <property type="term" value="F:calcium ion binding"/>
    <property type="evidence" value="ECO:0007669"/>
    <property type="project" value="InterPro"/>
</dbReference>
<comment type="caution">
    <text evidence="2">The sequence shown here is derived from an EMBL/GenBank/DDBJ whole genome shotgun (WGS) entry which is preliminary data.</text>
</comment>
<evidence type="ECO:0000313" key="3">
    <source>
        <dbReference type="Proteomes" id="UP000253919"/>
    </source>
</evidence>
<dbReference type="InterPro" id="IPR024749">
    <property type="entry name" value="Collagen-bd_put"/>
</dbReference>
<protein>
    <recommendedName>
        <fullName evidence="1">Dystroglycan-type cadherin-like domain-containing protein</fullName>
    </recommendedName>
</protein>
<dbReference type="InterPro" id="IPR013783">
    <property type="entry name" value="Ig-like_fold"/>
</dbReference>
<dbReference type="Gene3D" id="2.60.40.10">
    <property type="entry name" value="Immunoglobulins"/>
    <property type="match status" value="2"/>
</dbReference>
<dbReference type="Proteomes" id="UP000253919">
    <property type="component" value="Unassembled WGS sequence"/>
</dbReference>
<dbReference type="RefSeq" id="WP_115373055.1">
    <property type="nucleotide sequence ID" value="NZ_QASA01000001.1"/>
</dbReference>
<organism evidence="2 3">
    <name type="scientific">Adhaeribacter pallidiroseus</name>
    <dbReference type="NCBI Taxonomy" id="2072847"/>
    <lineage>
        <taxon>Bacteria</taxon>
        <taxon>Pseudomonadati</taxon>
        <taxon>Bacteroidota</taxon>
        <taxon>Cytophagia</taxon>
        <taxon>Cytophagales</taxon>
        <taxon>Hymenobacteraceae</taxon>
        <taxon>Adhaeribacter</taxon>
    </lineage>
</organism>
<accession>A0A369QFW9</accession>
<dbReference type="SMART" id="SM00736">
    <property type="entry name" value="CADG"/>
    <property type="match status" value="1"/>
</dbReference>
<dbReference type="Pfam" id="PF12904">
    <property type="entry name" value="Collagen_bind_2"/>
    <property type="match status" value="1"/>
</dbReference>
<feature type="domain" description="Dystroglycan-type cadherin-like" evidence="1">
    <location>
        <begin position="59"/>
        <end position="156"/>
    </location>
</feature>
<dbReference type="AlphaFoldDB" id="A0A369QFW9"/>
<dbReference type="InterPro" id="IPR006644">
    <property type="entry name" value="Cadg"/>
</dbReference>
<dbReference type="Pfam" id="PF16586">
    <property type="entry name" value="DUF5060"/>
    <property type="match status" value="1"/>
</dbReference>
<evidence type="ECO:0000313" key="2">
    <source>
        <dbReference type="EMBL" id="RDC63813.1"/>
    </source>
</evidence>
<dbReference type="InterPro" id="IPR026444">
    <property type="entry name" value="Secre_tail"/>
</dbReference>
<evidence type="ECO:0000259" key="1">
    <source>
        <dbReference type="SMART" id="SM00736"/>
    </source>
</evidence>
<dbReference type="Pfam" id="PF05345">
    <property type="entry name" value="He_PIG"/>
    <property type="match status" value="1"/>
</dbReference>
<reference evidence="2 3" key="1">
    <citation type="submission" date="2018-04" db="EMBL/GenBank/DDBJ databases">
        <title>Adhaeribacter sp. HMF7616 genome sequencing and assembly.</title>
        <authorList>
            <person name="Kang H."/>
            <person name="Kang J."/>
            <person name="Cha I."/>
            <person name="Kim H."/>
            <person name="Joh K."/>
        </authorList>
    </citation>
    <scope>NUCLEOTIDE SEQUENCE [LARGE SCALE GENOMIC DNA]</scope>
    <source>
        <strain evidence="2 3">HMF7616</strain>
    </source>
</reference>
<keyword evidence="3" id="KW-1185">Reference proteome</keyword>
<dbReference type="NCBIfam" id="TIGR04183">
    <property type="entry name" value="Por_Secre_tail"/>
    <property type="match status" value="1"/>
</dbReference>
<dbReference type="Gene3D" id="3.20.20.80">
    <property type="entry name" value="Glycosidases"/>
    <property type="match status" value="1"/>
</dbReference>
<dbReference type="InterPro" id="IPR032260">
    <property type="entry name" value="DUF5060"/>
</dbReference>
<dbReference type="SUPFAM" id="SSF49313">
    <property type="entry name" value="Cadherin-like"/>
    <property type="match status" value="1"/>
</dbReference>
<name>A0A369QFW9_9BACT</name>
<dbReference type="EMBL" id="QASA01000001">
    <property type="protein sequence ID" value="RDC63813.1"/>
    <property type="molecule type" value="Genomic_DNA"/>
</dbReference>
<sequence length="826" mass="92942">MKKLFTAFFKFLIMVNLVCLVLLLRVSPASGLPKNLKISSLEVNKNKVFSLDSTNESPVVLQRPANQTLMLNTSFYFAAGAFTDSNSSGQLTYTASRTDGTALPTWLKFNRRHLSFRGIAPATAITVNVRITATDPHQATASTTFRVRVQPAEPVEITGELRKWHKITFTFAGPLTSELDSINPFLDYRLNVIFKKGTRQVIVPGYYTADGKSSGTGANYGNKWRAHFTPDETGEWTYQVSFRTGSELAISTFAYQGQPVSFDNLSGSFTVENSDKTGRDFRAQGRLQYTGKHYLQFAESKKYFLKGGAGSPENFLAYRDFDNTYSQKSTADYTKTYAAHIRDWKPGDPVWRGNKGKGIIGAINYLASKGMNSVYFLTLNVNGDGQDVWPWISPTEKLRYDVSKLAQWETVFSHMDELGLMLHVITQEQENDQLLDGGNLKTQRKLYYRELIARFGHHLGITWNLGEENTNTNQQRKAFSYYLRFLDPYKSPIDVHSFPEAKNSVFTPLLGYKNMEGASLQIAKIAEAHQQTQNWVNQSANSGRNWVVTLDEIGPSYRGVLPDSQDYAHDLVRKQALWGHLMAGGGGVEWYFGYRYAHSDLTAEDWRSRKHLWELTNNALWFFNQYLPFWDMKSADTLTTATTDYCLAAANNVYAIYLPTGGTTDLNVGSSFGNYQVHWFNPRTRKELQKGSVLQIQGTGWQSIGVPPQNDGQDWVCLVTQTPVDFSRNETGTTNATLTQSPANSFSLAVYPNPVQDYLTIQTNATQNSPLEITLLDVTGKQILNQTALPTLNKPTLLNIRSLMPGVYFLRVKQGAAFLNQKIVKY</sequence>
<gene>
    <name evidence="2" type="ORF">AHMF7616_02422</name>
</gene>
<dbReference type="Pfam" id="PF18962">
    <property type="entry name" value="Por_Secre_tail"/>
    <property type="match status" value="1"/>
</dbReference>